<dbReference type="EMBL" id="IACT01006630">
    <property type="protein sequence ID" value="LAC25756.1"/>
    <property type="molecule type" value="mRNA"/>
</dbReference>
<keyword evidence="2" id="KW-0808">Transferase</keyword>
<reference evidence="2" key="1">
    <citation type="submission" date="2017-11" db="EMBL/GenBank/DDBJ databases">
        <title>The sensing device of the deep-sea amphipod.</title>
        <authorList>
            <person name="Kobayashi H."/>
            <person name="Nagahama T."/>
            <person name="Arai W."/>
            <person name="Sasagawa Y."/>
            <person name="Umeda M."/>
            <person name="Hayashi T."/>
            <person name="Nikaido I."/>
            <person name="Watanabe H."/>
            <person name="Oguri K."/>
            <person name="Kitazato H."/>
            <person name="Fujioka K."/>
            <person name="Kido Y."/>
            <person name="Takami H."/>
        </authorList>
    </citation>
    <scope>NUCLEOTIDE SEQUENCE</scope>
    <source>
        <tissue evidence="2">Whole body</tissue>
    </source>
</reference>
<dbReference type="GO" id="GO:0032259">
    <property type="term" value="P:methylation"/>
    <property type="evidence" value="ECO:0007669"/>
    <property type="project" value="UniProtKB-KW"/>
</dbReference>
<dbReference type="InterPro" id="IPR026913">
    <property type="entry name" value="METTL24"/>
</dbReference>
<keyword evidence="2" id="KW-0489">Methyltransferase</keyword>
<dbReference type="PANTHER" id="PTHR32026">
    <property type="entry name" value="METHYLTRANSFERASE-LIKE PROTEIN 24"/>
    <property type="match status" value="1"/>
</dbReference>
<dbReference type="InterPro" id="IPR025714">
    <property type="entry name" value="Methyltranfer_dom"/>
</dbReference>
<proteinExistence type="evidence at transcript level"/>
<protein>
    <submittedName>
        <fullName evidence="2">Methyltransferase-like protein 24 isoform X2</fullName>
    </submittedName>
</protein>
<evidence type="ECO:0000259" key="1">
    <source>
        <dbReference type="Pfam" id="PF13383"/>
    </source>
</evidence>
<evidence type="ECO:0000313" key="2">
    <source>
        <dbReference type="EMBL" id="LAC25756.1"/>
    </source>
</evidence>
<dbReference type="PANTHER" id="PTHR32026:SF10">
    <property type="entry name" value="METHYLTRANSFERASE-LIKE PROTEIN 24-RELATED"/>
    <property type="match status" value="1"/>
</dbReference>
<organism evidence="2">
    <name type="scientific">Hirondellea gigas</name>
    <dbReference type="NCBI Taxonomy" id="1518452"/>
    <lineage>
        <taxon>Eukaryota</taxon>
        <taxon>Metazoa</taxon>
        <taxon>Ecdysozoa</taxon>
        <taxon>Arthropoda</taxon>
        <taxon>Crustacea</taxon>
        <taxon>Multicrustacea</taxon>
        <taxon>Malacostraca</taxon>
        <taxon>Eumalacostraca</taxon>
        <taxon>Peracarida</taxon>
        <taxon>Amphipoda</taxon>
        <taxon>Amphilochidea</taxon>
        <taxon>Lysianassida</taxon>
        <taxon>Lysianassidira</taxon>
        <taxon>Lysianassoidea</taxon>
        <taxon>Lysianassidae</taxon>
        <taxon>Hirondellea</taxon>
    </lineage>
</organism>
<name>A0A6A7G4D4_9CRUS</name>
<dbReference type="AlphaFoldDB" id="A0A6A7G4D4"/>
<dbReference type="Pfam" id="PF13383">
    <property type="entry name" value="Methyltransf_22"/>
    <property type="match status" value="1"/>
</dbReference>
<sequence>MTTSDMSLLPRLIWSCTVKKNCRAGAVLFFVAGMCFVLQNREHSKRAGTTEGVISLRAPQYTDAESVPDSYSHIRKGDLSWLRTAEDFFRRLETENSQSNCRKLLKMGGDSCRGIVDGAKWVCLDEDVIFKPPNCTVYSFGLDLEISFDNEVAWYGCDVYMMDPTLPPDTYSGLEGKQKFFPVGLSDSNLVYPFNLTFLNWQGIVNMKVASFDSVKTFINHTGAVHYLKMDIEGSEWRSLQYMMDHNLLGGVQQIMVELHSQGIAVLEQHQAVAEMRRKWQFLEQLESHGFLRVKYEPTMSLDAVYRIPHSNRTLQTCGELFLLRRYWN</sequence>
<accession>A0A6A7G4D4</accession>
<dbReference type="GO" id="GO:0008168">
    <property type="term" value="F:methyltransferase activity"/>
    <property type="evidence" value="ECO:0007669"/>
    <property type="project" value="UniProtKB-KW"/>
</dbReference>
<feature type="domain" description="Methyltransferase" evidence="1">
    <location>
        <begin position="96"/>
        <end position="300"/>
    </location>
</feature>